<dbReference type="EMBL" id="CP011367">
    <property type="protein sequence ID" value="AKJ93876.1"/>
    <property type="molecule type" value="Genomic_DNA"/>
</dbReference>
<name>A0A0G3G4U1_9GAMM</name>
<dbReference type="Proteomes" id="UP000064201">
    <property type="component" value="Chromosome"/>
</dbReference>
<dbReference type="PATRIC" id="fig|106634.4.peg.37"/>
<keyword evidence="2" id="KW-1185">Reference proteome</keyword>
<dbReference type="KEGG" id="tvr:TVD_00195"/>
<sequence>MSEHDVGMDTNLMMINNIISRWYSHRDADFKTRADELYPGSMMQKRGYCIQSNKYPAIGITVDYEIRDASIVRVKHGSSVQGCTR</sequence>
<evidence type="ECO:0000313" key="1">
    <source>
        <dbReference type="EMBL" id="AKJ93876.1"/>
    </source>
</evidence>
<reference evidence="1 2" key="1">
    <citation type="submission" date="2015-04" db="EMBL/GenBank/DDBJ databases">
        <title>Complete Sequence for the Genome of the Thioalkalivibrio versutus D301.</title>
        <authorList>
            <person name="Mu T."/>
            <person name="Zhou J."/>
            <person name="Xu X."/>
        </authorList>
    </citation>
    <scope>NUCLEOTIDE SEQUENCE [LARGE SCALE GENOMIC DNA]</scope>
    <source>
        <strain evidence="1 2">D301</strain>
    </source>
</reference>
<gene>
    <name evidence="1" type="ORF">TVD_00195</name>
</gene>
<accession>A0A0G3G4U1</accession>
<protein>
    <submittedName>
        <fullName evidence="1">Uncharacterized protein</fullName>
    </submittedName>
</protein>
<evidence type="ECO:0000313" key="2">
    <source>
        <dbReference type="Proteomes" id="UP000064201"/>
    </source>
</evidence>
<dbReference type="AlphaFoldDB" id="A0A0G3G4U1"/>
<organism evidence="1 2">
    <name type="scientific">Thioalkalivibrio versutus</name>
    <dbReference type="NCBI Taxonomy" id="106634"/>
    <lineage>
        <taxon>Bacteria</taxon>
        <taxon>Pseudomonadati</taxon>
        <taxon>Pseudomonadota</taxon>
        <taxon>Gammaproteobacteria</taxon>
        <taxon>Chromatiales</taxon>
        <taxon>Ectothiorhodospiraceae</taxon>
        <taxon>Thioalkalivibrio</taxon>
    </lineage>
</organism>
<proteinExistence type="predicted"/>